<dbReference type="EMBL" id="KQ965777">
    <property type="protein sequence ID" value="KXS13546.1"/>
    <property type="molecule type" value="Genomic_DNA"/>
</dbReference>
<evidence type="ECO:0000313" key="3">
    <source>
        <dbReference type="Proteomes" id="UP000070544"/>
    </source>
</evidence>
<proteinExistence type="predicted"/>
<evidence type="ECO:0000256" key="1">
    <source>
        <dbReference type="SAM" id="MobiDB-lite"/>
    </source>
</evidence>
<name>A0A139A9U0_GONPJ</name>
<dbReference type="AlphaFoldDB" id="A0A139A9U0"/>
<feature type="compositionally biased region" description="Polar residues" evidence="1">
    <location>
        <begin position="36"/>
        <end position="45"/>
    </location>
</feature>
<evidence type="ECO:0000313" key="2">
    <source>
        <dbReference type="EMBL" id="KXS13546.1"/>
    </source>
</evidence>
<accession>A0A139A9U0</accession>
<feature type="region of interest" description="Disordered" evidence="1">
    <location>
        <begin position="1"/>
        <end position="73"/>
    </location>
</feature>
<sequence length="106" mass="12086">MDDDDTTFNADYFAGYEDEVQEEEDDEFEDVPAQRISLNTSSTPLESELSVHHDDDDEEFEDVPFPEPLDMPQEPVRTELDSLQAQPTLDTMPKIEAVSFTIAKPM</sequence>
<keyword evidence="3" id="KW-1185">Reference proteome</keyword>
<feature type="compositionally biased region" description="Acidic residues" evidence="1">
    <location>
        <begin position="55"/>
        <end position="64"/>
    </location>
</feature>
<feature type="compositionally biased region" description="Acidic residues" evidence="1">
    <location>
        <begin position="16"/>
        <end position="30"/>
    </location>
</feature>
<dbReference type="Proteomes" id="UP000070544">
    <property type="component" value="Unassembled WGS sequence"/>
</dbReference>
<reference evidence="2 3" key="1">
    <citation type="journal article" date="2015" name="Genome Biol. Evol.">
        <title>Phylogenomic analyses indicate that early fungi evolved digesting cell walls of algal ancestors of land plants.</title>
        <authorList>
            <person name="Chang Y."/>
            <person name="Wang S."/>
            <person name="Sekimoto S."/>
            <person name="Aerts A.L."/>
            <person name="Choi C."/>
            <person name="Clum A."/>
            <person name="LaButti K.M."/>
            <person name="Lindquist E.A."/>
            <person name="Yee Ngan C."/>
            <person name="Ohm R.A."/>
            <person name="Salamov A.A."/>
            <person name="Grigoriev I.V."/>
            <person name="Spatafora J.W."/>
            <person name="Berbee M.L."/>
        </authorList>
    </citation>
    <scope>NUCLEOTIDE SEQUENCE [LARGE SCALE GENOMIC DNA]</scope>
    <source>
        <strain evidence="2 3">JEL478</strain>
    </source>
</reference>
<gene>
    <name evidence="2" type="ORF">M427DRAFT_369759</name>
</gene>
<organism evidence="2 3">
    <name type="scientific">Gonapodya prolifera (strain JEL478)</name>
    <name type="common">Monoblepharis prolifera</name>
    <dbReference type="NCBI Taxonomy" id="1344416"/>
    <lineage>
        <taxon>Eukaryota</taxon>
        <taxon>Fungi</taxon>
        <taxon>Fungi incertae sedis</taxon>
        <taxon>Chytridiomycota</taxon>
        <taxon>Chytridiomycota incertae sedis</taxon>
        <taxon>Monoblepharidomycetes</taxon>
        <taxon>Monoblepharidales</taxon>
        <taxon>Gonapodyaceae</taxon>
        <taxon>Gonapodya</taxon>
    </lineage>
</organism>
<protein>
    <submittedName>
        <fullName evidence="2">Uncharacterized protein</fullName>
    </submittedName>
</protein>